<feature type="domain" description="Methyltransferase" evidence="4">
    <location>
        <begin position="39"/>
        <end position="124"/>
    </location>
</feature>
<dbReference type="InterPro" id="IPR041698">
    <property type="entry name" value="Methyltransf_25"/>
</dbReference>
<dbReference type="RefSeq" id="WP_263542780.1">
    <property type="nucleotide sequence ID" value="NZ_JAOVZO020000003.1"/>
</dbReference>
<evidence type="ECO:0000256" key="2">
    <source>
        <dbReference type="ARBA" id="ARBA00022679"/>
    </source>
</evidence>
<comment type="caution">
    <text evidence="5">The sequence shown here is derived from an EMBL/GenBank/DDBJ whole genome shotgun (WGS) entry which is preliminary data.</text>
</comment>
<dbReference type="GO" id="GO:0008168">
    <property type="term" value="F:methyltransferase activity"/>
    <property type="evidence" value="ECO:0007669"/>
    <property type="project" value="UniProtKB-KW"/>
</dbReference>
<dbReference type="GO" id="GO:0032259">
    <property type="term" value="P:methylation"/>
    <property type="evidence" value="ECO:0007669"/>
    <property type="project" value="UniProtKB-KW"/>
</dbReference>
<dbReference type="AlphaFoldDB" id="A0A9X4BIX0"/>
<dbReference type="PANTHER" id="PTHR43464:SF19">
    <property type="entry name" value="UBIQUINONE BIOSYNTHESIS O-METHYLTRANSFERASE, MITOCHONDRIAL"/>
    <property type="match status" value="1"/>
</dbReference>
<protein>
    <submittedName>
        <fullName evidence="5">Class I SAM-dependent methyltransferase</fullName>
    </submittedName>
</protein>
<accession>A0A9X4BIX0</accession>
<reference evidence="5" key="1">
    <citation type="submission" date="2023-02" db="EMBL/GenBank/DDBJ databases">
        <title>Tahibacter soli sp. nov. isolated from soil.</title>
        <authorList>
            <person name="Baek J.H."/>
            <person name="Lee J.K."/>
            <person name="Choi D.G."/>
            <person name="Jeon C.O."/>
        </authorList>
    </citation>
    <scope>NUCLEOTIDE SEQUENCE</scope>
    <source>
        <strain evidence="5">BL</strain>
    </source>
</reference>
<keyword evidence="2" id="KW-0808">Transferase</keyword>
<dbReference type="CDD" id="cd02440">
    <property type="entry name" value="AdoMet_MTases"/>
    <property type="match status" value="1"/>
</dbReference>
<keyword evidence="6" id="KW-1185">Reference proteome</keyword>
<dbReference type="Pfam" id="PF13649">
    <property type="entry name" value="Methyltransf_25"/>
    <property type="match status" value="1"/>
</dbReference>
<keyword evidence="3" id="KW-0949">S-adenosyl-L-methionine</keyword>
<dbReference type="SUPFAM" id="SSF53335">
    <property type="entry name" value="S-adenosyl-L-methionine-dependent methyltransferases"/>
    <property type="match status" value="1"/>
</dbReference>
<dbReference type="PANTHER" id="PTHR43464">
    <property type="entry name" value="METHYLTRANSFERASE"/>
    <property type="match status" value="1"/>
</dbReference>
<evidence type="ECO:0000259" key="4">
    <source>
        <dbReference type="Pfam" id="PF13649"/>
    </source>
</evidence>
<dbReference type="Proteomes" id="UP001139971">
    <property type="component" value="Unassembled WGS sequence"/>
</dbReference>
<dbReference type="Gene3D" id="3.40.50.150">
    <property type="entry name" value="Vaccinia Virus protein VP39"/>
    <property type="match status" value="1"/>
</dbReference>
<evidence type="ECO:0000256" key="3">
    <source>
        <dbReference type="ARBA" id="ARBA00022691"/>
    </source>
</evidence>
<gene>
    <name evidence="5" type="ORF">OD750_003285</name>
</gene>
<name>A0A9X4BIX0_9GAMM</name>
<evidence type="ECO:0000313" key="6">
    <source>
        <dbReference type="Proteomes" id="UP001139971"/>
    </source>
</evidence>
<sequence>MIDAARYGDHCAEFYDEMYPPPSRLSLDRLVELARGGPVLDAGCGTGRYAIALASRGLAVHGIDASAAMIARLRAKSGGDAIGVTLGDFACVSAPDRYRLVICMVDTLALLPDRDAQARAVARLAASVAGDGSLLVETTAPGRRDTFVQMDHVVETRGGPRRYSPRLCEVSLDDLDAWTASAGLAPHVRWRDWRATPWRGETGGVISIFRRPQA</sequence>
<dbReference type="InterPro" id="IPR029063">
    <property type="entry name" value="SAM-dependent_MTases_sf"/>
</dbReference>
<keyword evidence="1 5" id="KW-0489">Methyltransferase</keyword>
<evidence type="ECO:0000256" key="1">
    <source>
        <dbReference type="ARBA" id="ARBA00022603"/>
    </source>
</evidence>
<evidence type="ECO:0000313" key="5">
    <source>
        <dbReference type="EMBL" id="MDC8011564.1"/>
    </source>
</evidence>
<dbReference type="EMBL" id="JAOVZO020000003">
    <property type="protein sequence ID" value="MDC8011564.1"/>
    <property type="molecule type" value="Genomic_DNA"/>
</dbReference>
<organism evidence="5 6">
    <name type="scientific">Tahibacter soli</name>
    <dbReference type="NCBI Taxonomy" id="2983605"/>
    <lineage>
        <taxon>Bacteria</taxon>
        <taxon>Pseudomonadati</taxon>
        <taxon>Pseudomonadota</taxon>
        <taxon>Gammaproteobacteria</taxon>
        <taxon>Lysobacterales</taxon>
        <taxon>Rhodanobacteraceae</taxon>
        <taxon>Tahibacter</taxon>
    </lineage>
</organism>
<proteinExistence type="predicted"/>